<keyword evidence="3" id="KW-0808">Transferase</keyword>
<dbReference type="InterPro" id="IPR002717">
    <property type="entry name" value="HAT_MYST-type"/>
</dbReference>
<gene>
    <name evidence="7" type="ORF">Eint_091400</name>
</gene>
<dbReference type="Gene3D" id="1.10.10.10">
    <property type="entry name" value="Winged helix-like DNA-binding domain superfamily/Winged helix DNA-binding domain"/>
    <property type="match status" value="1"/>
</dbReference>
<dbReference type="InterPro" id="IPR016181">
    <property type="entry name" value="Acyl_CoA_acyltransferase"/>
</dbReference>
<name>E0S903_ENCIT</name>
<evidence type="ECO:0000256" key="3">
    <source>
        <dbReference type="ARBA" id="ARBA00022679"/>
    </source>
</evidence>
<dbReference type="HOGENOM" id="CLU_011815_0_4_1"/>
<dbReference type="EC" id="2.3.1.48" evidence="2"/>
<sequence length="288" mass="33006">MDLNDGEIDMLKKDPEFREYFDTIKRKNQSTEPIPPMKFQGRSVEVTQAVFGDNLLDFPNRVWLFSDKNTIYICDRCLLQCWDSMSFASHRRSCSLEIPGKCIYSDREEDISVIEIDGEKERVLCQRICIIGKAFIKRKTLYLDVDGYLFYVLFSEGKATGFFSKEKESIEHNLSCLLILPPYRAKGYGSLMVDLSYILEAGTPEKPLSGRGRALYKRYWRNKVLETLQNKNGQEVSISNISAESGLSVNDTIHGLELLDIDPESHTYDVIGKAPIPSRKCKRNCLIL</sequence>
<dbReference type="PROSITE" id="PS51726">
    <property type="entry name" value="MYST_HAT"/>
    <property type="match status" value="1"/>
</dbReference>
<dbReference type="KEGG" id="ein:Eint_091400"/>
<evidence type="ECO:0000313" key="7">
    <source>
        <dbReference type="EMBL" id="ADM12268.1"/>
    </source>
</evidence>
<proteinExistence type="inferred from homology"/>
<reference evidence="7 8" key="2">
    <citation type="journal article" date="2012" name="Proc. Natl. Acad. Sci. U.S.A.">
        <title>Gain and loss of multiple functionally related, horizontally transferred genes in the reduced genomes of two microsporidian parasites.</title>
        <authorList>
            <person name="Pombert J.-F."/>
            <person name="Selman M."/>
            <person name="Burki F."/>
            <person name="Bardell F.T."/>
            <person name="Farinelli L."/>
            <person name="Solter L.F."/>
            <person name="Whitman D.W."/>
            <person name="Weiss L.M."/>
            <person name="Corradi N."/>
            <person name="Keeling P.J."/>
        </authorList>
    </citation>
    <scope>NUCLEOTIDE SEQUENCE [LARGE SCALE GENOMIC DNA]</scope>
    <source>
        <strain evidence="7 8">ATCC 50506</strain>
    </source>
</reference>
<dbReference type="GO" id="GO:0005634">
    <property type="term" value="C:nucleus"/>
    <property type="evidence" value="ECO:0007669"/>
    <property type="project" value="TreeGrafter"/>
</dbReference>
<keyword evidence="4" id="KW-0007">Acetylation</keyword>
<dbReference type="PANTHER" id="PTHR10615:SF208">
    <property type="entry name" value="HISTONE ACETYLTRANSFERASE"/>
    <property type="match status" value="1"/>
</dbReference>
<dbReference type="Gene3D" id="3.40.630.30">
    <property type="match status" value="1"/>
</dbReference>
<dbReference type="AlphaFoldDB" id="E0S903"/>
<organism evidence="7 8">
    <name type="scientific">Encephalitozoon intestinalis (strain ATCC 50506)</name>
    <name type="common">Microsporidian parasite</name>
    <name type="synonym">Septata intestinalis</name>
    <dbReference type="NCBI Taxonomy" id="876142"/>
    <lineage>
        <taxon>Eukaryota</taxon>
        <taxon>Fungi</taxon>
        <taxon>Fungi incertae sedis</taxon>
        <taxon>Microsporidia</taxon>
        <taxon>Unikaryonidae</taxon>
        <taxon>Encephalitozoon</taxon>
    </lineage>
</organism>
<dbReference type="GeneID" id="9698460"/>
<evidence type="ECO:0000256" key="1">
    <source>
        <dbReference type="ARBA" id="ARBA00010107"/>
    </source>
</evidence>
<evidence type="ECO:0000256" key="4">
    <source>
        <dbReference type="ARBA" id="ARBA00022990"/>
    </source>
</evidence>
<feature type="domain" description="MYST-type HAT" evidence="6">
    <location>
        <begin position="29"/>
        <end position="270"/>
    </location>
</feature>
<dbReference type="Pfam" id="PF01853">
    <property type="entry name" value="MOZ_SAS"/>
    <property type="match status" value="1"/>
</dbReference>
<dbReference type="SUPFAM" id="SSF55729">
    <property type="entry name" value="Acyl-CoA N-acyltransferases (Nat)"/>
    <property type="match status" value="1"/>
</dbReference>
<dbReference type="RefSeq" id="XP_003073628.1">
    <property type="nucleotide sequence ID" value="XM_003073582.1"/>
</dbReference>
<dbReference type="Proteomes" id="UP000002313">
    <property type="component" value="Chromosome IX"/>
</dbReference>
<evidence type="ECO:0000256" key="5">
    <source>
        <dbReference type="PIRSR" id="PIRSR602717-51"/>
    </source>
</evidence>
<dbReference type="GO" id="GO:0006357">
    <property type="term" value="P:regulation of transcription by RNA polymerase II"/>
    <property type="evidence" value="ECO:0007669"/>
    <property type="project" value="TreeGrafter"/>
</dbReference>
<evidence type="ECO:0000259" key="6">
    <source>
        <dbReference type="PROSITE" id="PS51726"/>
    </source>
</evidence>
<dbReference type="InterPro" id="IPR036388">
    <property type="entry name" value="WH-like_DNA-bd_sf"/>
</dbReference>
<dbReference type="GO" id="GO:0003682">
    <property type="term" value="F:chromatin binding"/>
    <property type="evidence" value="ECO:0007669"/>
    <property type="project" value="TreeGrafter"/>
</dbReference>
<feature type="active site" description="Proton donor/acceptor" evidence="5">
    <location>
        <position position="205"/>
    </location>
</feature>
<keyword evidence="8" id="KW-1185">Reference proteome</keyword>
<dbReference type="VEuPathDB" id="MicrosporidiaDB:Eint_091400"/>
<dbReference type="GO" id="GO:0000785">
    <property type="term" value="C:chromatin"/>
    <property type="evidence" value="ECO:0007669"/>
    <property type="project" value="TreeGrafter"/>
</dbReference>
<protein>
    <recommendedName>
        <fullName evidence="2">histone acetyltransferase</fullName>
        <ecNumber evidence="2">2.3.1.48</ecNumber>
    </recommendedName>
</protein>
<accession>E0S903</accession>
<dbReference type="GO" id="GO:0003712">
    <property type="term" value="F:transcription coregulator activity"/>
    <property type="evidence" value="ECO:0007669"/>
    <property type="project" value="TreeGrafter"/>
</dbReference>
<evidence type="ECO:0000313" key="8">
    <source>
        <dbReference type="Proteomes" id="UP000002313"/>
    </source>
</evidence>
<dbReference type="OrthoDB" id="787137at2759"/>
<evidence type="ECO:0000256" key="2">
    <source>
        <dbReference type="ARBA" id="ARBA00013184"/>
    </source>
</evidence>
<dbReference type="GO" id="GO:0004402">
    <property type="term" value="F:histone acetyltransferase activity"/>
    <property type="evidence" value="ECO:0007669"/>
    <property type="project" value="InterPro"/>
</dbReference>
<dbReference type="InterPro" id="IPR050603">
    <property type="entry name" value="MYST_HAT"/>
</dbReference>
<dbReference type="PANTHER" id="PTHR10615">
    <property type="entry name" value="HISTONE ACETYLTRANSFERASE"/>
    <property type="match status" value="1"/>
</dbReference>
<comment type="similarity">
    <text evidence="1">Belongs to the MYST (SAS/MOZ) family.</text>
</comment>
<dbReference type="EMBL" id="CP001950">
    <property type="protein sequence ID" value="ADM12268.1"/>
    <property type="molecule type" value="Genomic_DNA"/>
</dbReference>
<reference evidence="7 8" key="1">
    <citation type="journal article" date="2010" name="Nat. Commun.">
        <title>The complete sequence of the smallest known nuclear genome from the microsporidian Encephalitozoon intestinalis.</title>
        <authorList>
            <person name="Corradi N."/>
            <person name="Pombert J.-F."/>
            <person name="Farinelli L."/>
            <person name="Didier E.S."/>
            <person name="Keeling P.J."/>
        </authorList>
    </citation>
    <scope>NUCLEOTIDE SEQUENCE [LARGE SCALE GENOMIC DNA]</scope>
    <source>
        <strain evidence="7 8">ATCC 50506</strain>
    </source>
</reference>